<keyword evidence="1" id="KW-0732">Signal</keyword>
<feature type="domain" description="SCP" evidence="2">
    <location>
        <begin position="50"/>
        <end position="155"/>
    </location>
</feature>
<dbReference type="PROSITE" id="PS51257">
    <property type="entry name" value="PROKAR_LIPOPROTEIN"/>
    <property type="match status" value="1"/>
</dbReference>
<proteinExistence type="predicted"/>
<keyword evidence="4" id="KW-1185">Reference proteome</keyword>
<evidence type="ECO:0000259" key="2">
    <source>
        <dbReference type="Pfam" id="PF00188"/>
    </source>
</evidence>
<dbReference type="CDD" id="cd05379">
    <property type="entry name" value="CAP_bacterial"/>
    <property type="match status" value="1"/>
</dbReference>
<reference evidence="4" key="1">
    <citation type="journal article" date="2019" name="Int. J. Syst. Evol. Microbiol.">
        <title>The Global Catalogue of Microorganisms (GCM) 10K type strain sequencing project: providing services to taxonomists for standard genome sequencing and annotation.</title>
        <authorList>
            <consortium name="The Broad Institute Genomics Platform"/>
            <consortium name="The Broad Institute Genome Sequencing Center for Infectious Disease"/>
            <person name="Wu L."/>
            <person name="Ma J."/>
        </authorList>
    </citation>
    <scope>NUCLEOTIDE SEQUENCE [LARGE SCALE GENOMIC DNA]</scope>
    <source>
        <strain evidence="4">CCUG 62215</strain>
    </source>
</reference>
<evidence type="ECO:0000313" key="4">
    <source>
        <dbReference type="Proteomes" id="UP001597013"/>
    </source>
</evidence>
<dbReference type="InterPro" id="IPR014044">
    <property type="entry name" value="CAP_dom"/>
</dbReference>
<gene>
    <name evidence="3" type="ORF">ACFQ1Q_11085</name>
</gene>
<sequence>MKISTLAPIVMFCVFLTLTSCSTDSLNEDEIITAEIGEAPMAKPLEIEVLELINAYRIEKGLNSLSNNNTVKAVAFTHSDYMRESNDVSHHNFYVRKQSLQENENAQIVSENVAYGYTSAQSVVNAWINSPSHRSNIEGDYTHFDISAEQDEEGDWYYTNIFIKR</sequence>
<feature type="signal peptide" evidence="1">
    <location>
        <begin position="1"/>
        <end position="22"/>
    </location>
</feature>
<dbReference type="Proteomes" id="UP001597013">
    <property type="component" value="Unassembled WGS sequence"/>
</dbReference>
<accession>A0ABW3NAY6</accession>
<evidence type="ECO:0000256" key="1">
    <source>
        <dbReference type="SAM" id="SignalP"/>
    </source>
</evidence>
<dbReference type="EMBL" id="JBHTJL010000015">
    <property type="protein sequence ID" value="MFD1063790.1"/>
    <property type="molecule type" value="Genomic_DNA"/>
</dbReference>
<dbReference type="Gene3D" id="3.40.33.10">
    <property type="entry name" value="CAP"/>
    <property type="match status" value="1"/>
</dbReference>
<name>A0ABW3NAY6_9FLAO</name>
<organism evidence="3 4">
    <name type="scientific">Winogradskyella litorisediminis</name>
    <dbReference type="NCBI Taxonomy" id="1156618"/>
    <lineage>
        <taxon>Bacteria</taxon>
        <taxon>Pseudomonadati</taxon>
        <taxon>Bacteroidota</taxon>
        <taxon>Flavobacteriia</taxon>
        <taxon>Flavobacteriales</taxon>
        <taxon>Flavobacteriaceae</taxon>
        <taxon>Winogradskyella</taxon>
    </lineage>
</organism>
<feature type="chain" id="PRO_5045143250" evidence="1">
    <location>
        <begin position="23"/>
        <end position="165"/>
    </location>
</feature>
<dbReference type="SUPFAM" id="SSF55797">
    <property type="entry name" value="PR-1-like"/>
    <property type="match status" value="1"/>
</dbReference>
<evidence type="ECO:0000313" key="3">
    <source>
        <dbReference type="EMBL" id="MFD1063790.1"/>
    </source>
</evidence>
<protein>
    <submittedName>
        <fullName evidence="3">CAP domain-containing protein</fullName>
    </submittedName>
</protein>
<dbReference type="PANTHER" id="PTHR31157">
    <property type="entry name" value="SCP DOMAIN-CONTAINING PROTEIN"/>
    <property type="match status" value="1"/>
</dbReference>
<comment type="caution">
    <text evidence="3">The sequence shown here is derived from an EMBL/GenBank/DDBJ whole genome shotgun (WGS) entry which is preliminary data.</text>
</comment>
<dbReference type="InterPro" id="IPR035940">
    <property type="entry name" value="CAP_sf"/>
</dbReference>
<dbReference type="RefSeq" id="WP_386131293.1">
    <property type="nucleotide sequence ID" value="NZ_JBHTJL010000015.1"/>
</dbReference>
<dbReference type="PANTHER" id="PTHR31157:SF1">
    <property type="entry name" value="SCP DOMAIN-CONTAINING PROTEIN"/>
    <property type="match status" value="1"/>
</dbReference>
<dbReference type="Pfam" id="PF00188">
    <property type="entry name" value="CAP"/>
    <property type="match status" value="1"/>
</dbReference>